<organism evidence="2 3">
    <name type="scientific">Petrolisthes cinctipes</name>
    <name type="common">Flat porcelain crab</name>
    <dbReference type="NCBI Taxonomy" id="88211"/>
    <lineage>
        <taxon>Eukaryota</taxon>
        <taxon>Metazoa</taxon>
        <taxon>Ecdysozoa</taxon>
        <taxon>Arthropoda</taxon>
        <taxon>Crustacea</taxon>
        <taxon>Multicrustacea</taxon>
        <taxon>Malacostraca</taxon>
        <taxon>Eumalacostraca</taxon>
        <taxon>Eucarida</taxon>
        <taxon>Decapoda</taxon>
        <taxon>Pleocyemata</taxon>
        <taxon>Anomura</taxon>
        <taxon>Galatheoidea</taxon>
        <taxon>Porcellanidae</taxon>
        <taxon>Petrolisthes</taxon>
    </lineage>
</organism>
<reference evidence="2" key="1">
    <citation type="submission" date="2023-10" db="EMBL/GenBank/DDBJ databases">
        <title>Genome assemblies of two species of porcelain crab, Petrolisthes cinctipes and Petrolisthes manimaculis (Anomura: Porcellanidae).</title>
        <authorList>
            <person name="Angst P."/>
        </authorList>
    </citation>
    <scope>NUCLEOTIDE SEQUENCE</scope>
    <source>
        <strain evidence="2">PB745_01</strain>
        <tissue evidence="2">Gill</tissue>
    </source>
</reference>
<proteinExistence type="predicted"/>
<comment type="caution">
    <text evidence="2">The sequence shown here is derived from an EMBL/GenBank/DDBJ whole genome shotgun (WGS) entry which is preliminary data.</text>
</comment>
<keyword evidence="3" id="KW-1185">Reference proteome</keyword>
<protein>
    <submittedName>
        <fullName evidence="2">Uncharacterized protein</fullName>
    </submittedName>
</protein>
<sequence length="162" mass="17992">MASSQSTETDTPNTGPTIENPTAEFLDRNFTKTQLQKHGRDLGVKNVWIKKNLLIEQIMEKHQMKKQHSDDPAPATSTDVGESVDLDNKVTENIDVALNDNGETVNSDLSEQMKKICDVLKQLCDRVTALESGNTGDAVTTLTLDHRCTVNQQIERIVNNLT</sequence>
<dbReference type="EMBL" id="JAWQEG010000853">
    <property type="protein sequence ID" value="KAK3884771.1"/>
    <property type="molecule type" value="Genomic_DNA"/>
</dbReference>
<evidence type="ECO:0000313" key="2">
    <source>
        <dbReference type="EMBL" id="KAK3884771.1"/>
    </source>
</evidence>
<gene>
    <name evidence="2" type="ORF">Pcinc_010957</name>
</gene>
<dbReference type="AlphaFoldDB" id="A0AAE1G3P8"/>
<feature type="region of interest" description="Disordered" evidence="1">
    <location>
        <begin position="61"/>
        <end position="82"/>
    </location>
</feature>
<evidence type="ECO:0000313" key="3">
    <source>
        <dbReference type="Proteomes" id="UP001286313"/>
    </source>
</evidence>
<feature type="compositionally biased region" description="Polar residues" evidence="1">
    <location>
        <begin position="1"/>
        <end position="20"/>
    </location>
</feature>
<dbReference type="Proteomes" id="UP001286313">
    <property type="component" value="Unassembled WGS sequence"/>
</dbReference>
<feature type="compositionally biased region" description="Basic and acidic residues" evidence="1">
    <location>
        <begin position="61"/>
        <end position="71"/>
    </location>
</feature>
<accession>A0AAE1G3P8</accession>
<evidence type="ECO:0000256" key="1">
    <source>
        <dbReference type="SAM" id="MobiDB-lite"/>
    </source>
</evidence>
<feature type="region of interest" description="Disordered" evidence="1">
    <location>
        <begin position="1"/>
        <end position="21"/>
    </location>
</feature>
<name>A0AAE1G3P8_PETCI</name>